<dbReference type="Gene3D" id="3.30.565.10">
    <property type="entry name" value="Histidine kinase-like ATPase, C-terminal domain"/>
    <property type="match status" value="1"/>
</dbReference>
<sequence length="465" mass="51467">MLGIQKRLVGSYLIVILITVLILELFLIFFVRYYYYHNIERIMMNQAELSATFFNQYFADEDLEKQSERLLKGFSQHSTAQVQIIGTSGQILQDSSGKRMDAHAADYQDVQEAFSGNTGSWRGYDPRTHEAILAVSYPLKADQTTVGIVRFITSLTDTNTTIAQISAIFIAVGVVVVVIVAVLGIVVSRTITGPIRELKLAAEKMAEGDFTVTARKRYQDELGTLADILTMMAATIRRNERLKNDFISSVSHELRTPLTSIKGWTITLKSSSEDGKVDLIEGLDIIEAESDRLTRLVDELLDFSKMDNGRLMLSCAPLQIGELLQHIGKQLAPRAARQGISLEVSSDAPLPLLQADENRLKQVFINLVDNSLKFTEPGGAIKIHARPTHEQIIITVEDTGSGIAEQDLEHVFQKFYKGSSHTAGSGIGLSISEQIIKLHGGQLRINSRVGKGTTVEISLPYKAWS</sequence>
<feature type="domain" description="HAMP" evidence="16">
    <location>
        <begin position="189"/>
        <end position="241"/>
    </location>
</feature>
<dbReference type="SUPFAM" id="SSF47384">
    <property type="entry name" value="Homodimeric domain of signal transducing histidine kinase"/>
    <property type="match status" value="1"/>
</dbReference>
<feature type="transmembrane region" description="Helical" evidence="14">
    <location>
        <begin position="12"/>
        <end position="35"/>
    </location>
</feature>
<evidence type="ECO:0000256" key="14">
    <source>
        <dbReference type="SAM" id="Phobius"/>
    </source>
</evidence>
<dbReference type="SMART" id="SM00387">
    <property type="entry name" value="HATPase_c"/>
    <property type="match status" value="1"/>
</dbReference>
<dbReference type="PANTHER" id="PTHR45528">
    <property type="entry name" value="SENSOR HISTIDINE KINASE CPXA"/>
    <property type="match status" value="1"/>
</dbReference>
<keyword evidence="18" id="KW-1185">Reference proteome</keyword>
<organism evidence="17 18">
    <name type="scientific">Paenibacillus radicis</name>
    <name type="common">ex Xue et al. 2023</name>
    <dbReference type="NCBI Taxonomy" id="2972489"/>
    <lineage>
        <taxon>Bacteria</taxon>
        <taxon>Bacillati</taxon>
        <taxon>Bacillota</taxon>
        <taxon>Bacilli</taxon>
        <taxon>Bacillales</taxon>
        <taxon>Paenibacillaceae</taxon>
        <taxon>Paenibacillus</taxon>
    </lineage>
</organism>
<dbReference type="RefSeq" id="WP_258215945.1">
    <property type="nucleotide sequence ID" value="NZ_JANQBD010000019.1"/>
</dbReference>
<evidence type="ECO:0000313" key="17">
    <source>
        <dbReference type="EMBL" id="MCR8634386.1"/>
    </source>
</evidence>
<evidence type="ECO:0000256" key="10">
    <source>
        <dbReference type="ARBA" id="ARBA00022840"/>
    </source>
</evidence>
<keyword evidence="8" id="KW-0547">Nucleotide-binding</keyword>
<evidence type="ECO:0000256" key="13">
    <source>
        <dbReference type="ARBA" id="ARBA00023136"/>
    </source>
</evidence>
<dbReference type="InterPro" id="IPR003661">
    <property type="entry name" value="HisK_dim/P_dom"/>
</dbReference>
<comment type="catalytic activity">
    <reaction evidence="1">
        <text>ATP + protein L-histidine = ADP + protein N-phospho-L-histidine.</text>
        <dbReference type="EC" id="2.7.13.3"/>
    </reaction>
</comment>
<keyword evidence="12" id="KW-0902">Two-component regulatory system</keyword>
<proteinExistence type="predicted"/>
<keyword evidence="5" id="KW-0597">Phosphoprotein</keyword>
<evidence type="ECO:0000256" key="12">
    <source>
        <dbReference type="ARBA" id="ARBA00023012"/>
    </source>
</evidence>
<feature type="transmembrane region" description="Helical" evidence="14">
    <location>
        <begin position="165"/>
        <end position="187"/>
    </location>
</feature>
<dbReference type="CDD" id="cd00082">
    <property type="entry name" value="HisKA"/>
    <property type="match status" value="1"/>
</dbReference>
<evidence type="ECO:0000256" key="6">
    <source>
        <dbReference type="ARBA" id="ARBA00022679"/>
    </source>
</evidence>
<dbReference type="Pfam" id="PF02518">
    <property type="entry name" value="HATPase_c"/>
    <property type="match status" value="1"/>
</dbReference>
<protein>
    <recommendedName>
        <fullName evidence="3">histidine kinase</fullName>
        <ecNumber evidence="3">2.7.13.3</ecNumber>
    </recommendedName>
</protein>
<dbReference type="InterPro" id="IPR050398">
    <property type="entry name" value="HssS/ArlS-like"/>
</dbReference>
<dbReference type="InterPro" id="IPR003660">
    <property type="entry name" value="HAMP_dom"/>
</dbReference>
<keyword evidence="6" id="KW-0808">Transferase</keyword>
<dbReference type="PROSITE" id="PS50109">
    <property type="entry name" value="HIS_KIN"/>
    <property type="match status" value="1"/>
</dbReference>
<dbReference type="EMBL" id="JANQBD010000019">
    <property type="protein sequence ID" value="MCR8634386.1"/>
    <property type="molecule type" value="Genomic_DNA"/>
</dbReference>
<gene>
    <name evidence="17" type="ORF">NV381_24645</name>
</gene>
<evidence type="ECO:0000256" key="4">
    <source>
        <dbReference type="ARBA" id="ARBA00022475"/>
    </source>
</evidence>
<keyword evidence="10 17" id="KW-0067">ATP-binding</keyword>
<evidence type="ECO:0000256" key="3">
    <source>
        <dbReference type="ARBA" id="ARBA00012438"/>
    </source>
</evidence>
<evidence type="ECO:0000256" key="9">
    <source>
        <dbReference type="ARBA" id="ARBA00022777"/>
    </source>
</evidence>
<dbReference type="Gene3D" id="3.30.450.20">
    <property type="entry name" value="PAS domain"/>
    <property type="match status" value="1"/>
</dbReference>
<dbReference type="PRINTS" id="PR00344">
    <property type="entry name" value="BCTRLSENSOR"/>
</dbReference>
<evidence type="ECO:0000259" key="15">
    <source>
        <dbReference type="PROSITE" id="PS50109"/>
    </source>
</evidence>
<evidence type="ECO:0000256" key="5">
    <source>
        <dbReference type="ARBA" id="ARBA00022553"/>
    </source>
</evidence>
<dbReference type="SMART" id="SM00388">
    <property type="entry name" value="HisKA"/>
    <property type="match status" value="1"/>
</dbReference>
<evidence type="ECO:0000259" key="16">
    <source>
        <dbReference type="PROSITE" id="PS50885"/>
    </source>
</evidence>
<keyword evidence="4" id="KW-1003">Cell membrane</keyword>
<dbReference type="SMART" id="SM00304">
    <property type="entry name" value="HAMP"/>
    <property type="match status" value="1"/>
</dbReference>
<name>A0ABT1YMI5_9BACL</name>
<dbReference type="SUPFAM" id="SSF55874">
    <property type="entry name" value="ATPase domain of HSP90 chaperone/DNA topoisomerase II/histidine kinase"/>
    <property type="match status" value="1"/>
</dbReference>
<dbReference type="InterPro" id="IPR036097">
    <property type="entry name" value="HisK_dim/P_sf"/>
</dbReference>
<keyword evidence="13 14" id="KW-0472">Membrane</keyword>
<dbReference type="PROSITE" id="PS50885">
    <property type="entry name" value="HAMP"/>
    <property type="match status" value="1"/>
</dbReference>
<comment type="subcellular location">
    <subcellularLocation>
        <location evidence="2">Cell membrane</location>
        <topology evidence="2">Multi-pass membrane protein</topology>
    </subcellularLocation>
</comment>
<dbReference type="InterPro" id="IPR036890">
    <property type="entry name" value="HATPase_C_sf"/>
</dbReference>
<keyword evidence="7 14" id="KW-0812">Transmembrane</keyword>
<keyword evidence="11 14" id="KW-1133">Transmembrane helix</keyword>
<evidence type="ECO:0000256" key="8">
    <source>
        <dbReference type="ARBA" id="ARBA00022741"/>
    </source>
</evidence>
<dbReference type="CDD" id="cd06225">
    <property type="entry name" value="HAMP"/>
    <property type="match status" value="1"/>
</dbReference>
<reference evidence="17 18" key="1">
    <citation type="submission" date="2022-08" db="EMBL/GenBank/DDBJ databases">
        <title>Paenibacillus endoradicis sp. nov., Paenibacillus radicibacter sp. nov and Paenibacillus pararadicis sp. nov., three cold-adapted plant growth-promoting bacteria isolated from root of Larix gmelinii in Great Khingan.</title>
        <authorList>
            <person name="Xue H."/>
        </authorList>
    </citation>
    <scope>NUCLEOTIDE SEQUENCE [LARGE SCALE GENOMIC DNA]</scope>
    <source>
        <strain evidence="17 18">N5-1-1-5</strain>
    </source>
</reference>
<dbReference type="GO" id="GO:0005524">
    <property type="term" value="F:ATP binding"/>
    <property type="evidence" value="ECO:0007669"/>
    <property type="project" value="UniProtKB-KW"/>
</dbReference>
<dbReference type="PANTHER" id="PTHR45528:SF1">
    <property type="entry name" value="SENSOR HISTIDINE KINASE CPXA"/>
    <property type="match status" value="1"/>
</dbReference>
<keyword evidence="9" id="KW-0418">Kinase</keyword>
<comment type="caution">
    <text evidence="17">The sequence shown here is derived from an EMBL/GenBank/DDBJ whole genome shotgun (WGS) entry which is preliminary data.</text>
</comment>
<dbReference type="Proteomes" id="UP001300012">
    <property type="component" value="Unassembled WGS sequence"/>
</dbReference>
<evidence type="ECO:0000256" key="2">
    <source>
        <dbReference type="ARBA" id="ARBA00004651"/>
    </source>
</evidence>
<dbReference type="Gene3D" id="1.10.287.130">
    <property type="match status" value="1"/>
</dbReference>
<evidence type="ECO:0000313" key="18">
    <source>
        <dbReference type="Proteomes" id="UP001300012"/>
    </source>
</evidence>
<dbReference type="InterPro" id="IPR005467">
    <property type="entry name" value="His_kinase_dom"/>
</dbReference>
<dbReference type="SUPFAM" id="SSF158472">
    <property type="entry name" value="HAMP domain-like"/>
    <property type="match status" value="1"/>
</dbReference>
<evidence type="ECO:0000256" key="7">
    <source>
        <dbReference type="ARBA" id="ARBA00022692"/>
    </source>
</evidence>
<accession>A0ABT1YMI5</accession>
<dbReference type="Pfam" id="PF00672">
    <property type="entry name" value="HAMP"/>
    <property type="match status" value="1"/>
</dbReference>
<feature type="domain" description="Histidine kinase" evidence="15">
    <location>
        <begin position="249"/>
        <end position="463"/>
    </location>
</feature>
<evidence type="ECO:0000256" key="11">
    <source>
        <dbReference type="ARBA" id="ARBA00022989"/>
    </source>
</evidence>
<dbReference type="InterPro" id="IPR003594">
    <property type="entry name" value="HATPase_dom"/>
</dbReference>
<dbReference type="Pfam" id="PF00512">
    <property type="entry name" value="HisKA"/>
    <property type="match status" value="1"/>
</dbReference>
<dbReference type="Gene3D" id="1.10.8.500">
    <property type="entry name" value="HAMP domain in histidine kinase"/>
    <property type="match status" value="1"/>
</dbReference>
<evidence type="ECO:0000256" key="1">
    <source>
        <dbReference type="ARBA" id="ARBA00000085"/>
    </source>
</evidence>
<dbReference type="EC" id="2.7.13.3" evidence="3"/>
<dbReference type="InterPro" id="IPR004358">
    <property type="entry name" value="Sig_transdc_His_kin-like_C"/>
</dbReference>